<evidence type="ECO:0000313" key="1">
    <source>
        <dbReference type="EMBL" id="QHU18446.1"/>
    </source>
</evidence>
<sequence>MADLILNPLIGEINTLPNTLMIPTEGNTSTLLQIWAERMNIEYQAIDSDWTRLGRRARALRDGRILKESTHLVFFLGSRSDYYEKIAIREVKKGRKVFAVDPKTGTLEEWV</sequence>
<reference evidence="1" key="1">
    <citation type="journal article" date="2020" name="Nature">
        <title>Giant virus diversity and host interactions through global metagenomics.</title>
        <authorList>
            <person name="Schulz F."/>
            <person name="Roux S."/>
            <person name="Paez-Espino D."/>
            <person name="Jungbluth S."/>
            <person name="Walsh D.A."/>
            <person name="Denef V.J."/>
            <person name="McMahon K.D."/>
            <person name="Konstantinidis K.T."/>
            <person name="Eloe-Fadrosh E.A."/>
            <person name="Kyrpides N.C."/>
            <person name="Woyke T."/>
        </authorList>
    </citation>
    <scope>NUCLEOTIDE SEQUENCE</scope>
    <source>
        <strain evidence="1">GVMAG-S-3300013006-138</strain>
    </source>
</reference>
<dbReference type="AlphaFoldDB" id="A0A6C0KMS5"/>
<proteinExistence type="predicted"/>
<name>A0A6C0KMS5_9ZZZZ</name>
<accession>A0A6C0KMS5</accession>
<evidence type="ECO:0008006" key="2">
    <source>
        <dbReference type="Google" id="ProtNLM"/>
    </source>
</evidence>
<organism evidence="1">
    <name type="scientific">viral metagenome</name>
    <dbReference type="NCBI Taxonomy" id="1070528"/>
    <lineage>
        <taxon>unclassified sequences</taxon>
        <taxon>metagenomes</taxon>
        <taxon>organismal metagenomes</taxon>
    </lineage>
</organism>
<dbReference type="EMBL" id="MN740932">
    <property type="protein sequence ID" value="QHU18446.1"/>
    <property type="molecule type" value="Genomic_DNA"/>
</dbReference>
<protein>
    <recommendedName>
        <fullName evidence="2">Methyltransferase</fullName>
    </recommendedName>
</protein>